<evidence type="ECO:0000313" key="3">
    <source>
        <dbReference type="Proteomes" id="UP000260790"/>
    </source>
</evidence>
<gene>
    <name evidence="2" type="ORF">DXD09_00195</name>
</gene>
<dbReference type="EMBL" id="QSQR01000001">
    <property type="protein sequence ID" value="RGK48194.1"/>
    <property type="molecule type" value="Genomic_DNA"/>
</dbReference>
<sequence length="67" mass="7821">MWKNVLPPTQNSARAVPKVEQNPPKLRKCSTADSKFGPRCPESRTKSPKFGKMFYRRLKIQTARFRK</sequence>
<dbReference type="AlphaFoldDB" id="A0A8B2Z116"/>
<proteinExistence type="predicted"/>
<name>A0A8B2Z116_9LACO</name>
<organism evidence="2 3">
    <name type="scientific">Ligilactobacillus ruminis</name>
    <dbReference type="NCBI Taxonomy" id="1623"/>
    <lineage>
        <taxon>Bacteria</taxon>
        <taxon>Bacillati</taxon>
        <taxon>Bacillota</taxon>
        <taxon>Bacilli</taxon>
        <taxon>Lactobacillales</taxon>
        <taxon>Lactobacillaceae</taxon>
        <taxon>Ligilactobacillus</taxon>
    </lineage>
</organism>
<evidence type="ECO:0000313" key="2">
    <source>
        <dbReference type="EMBL" id="RGK48194.1"/>
    </source>
</evidence>
<reference evidence="2 3" key="1">
    <citation type="submission" date="2018-08" db="EMBL/GenBank/DDBJ databases">
        <title>A genome reference for cultivated species of the human gut microbiota.</title>
        <authorList>
            <person name="Zou Y."/>
            <person name="Xue W."/>
            <person name="Luo G."/>
        </authorList>
    </citation>
    <scope>NUCLEOTIDE SEQUENCE [LARGE SCALE GENOMIC DNA]</scope>
    <source>
        <strain evidence="2 3">TF10-9AT</strain>
    </source>
</reference>
<accession>A0A8B2Z116</accession>
<feature type="region of interest" description="Disordered" evidence="1">
    <location>
        <begin position="1"/>
        <end position="47"/>
    </location>
</feature>
<dbReference type="Proteomes" id="UP000260790">
    <property type="component" value="Unassembled WGS sequence"/>
</dbReference>
<evidence type="ECO:0000256" key="1">
    <source>
        <dbReference type="SAM" id="MobiDB-lite"/>
    </source>
</evidence>
<protein>
    <submittedName>
        <fullName evidence="2">Uncharacterized protein</fullName>
    </submittedName>
</protein>
<comment type="caution">
    <text evidence="2">The sequence shown here is derived from an EMBL/GenBank/DDBJ whole genome shotgun (WGS) entry which is preliminary data.</text>
</comment>